<gene>
    <name evidence="5" type="ORF">BC353_17810</name>
</gene>
<evidence type="ECO:0000256" key="2">
    <source>
        <dbReference type="ARBA" id="ARBA00034247"/>
    </source>
</evidence>
<keyword evidence="3" id="KW-1133">Transmembrane helix</keyword>
<dbReference type="SUPFAM" id="SSF55073">
    <property type="entry name" value="Nucleotide cyclase"/>
    <property type="match status" value="1"/>
</dbReference>
<keyword evidence="3" id="KW-0812">Transmembrane</keyword>
<dbReference type="PANTHER" id="PTHR45138:SF9">
    <property type="entry name" value="DIGUANYLATE CYCLASE DGCM-RELATED"/>
    <property type="match status" value="1"/>
</dbReference>
<dbReference type="Pfam" id="PF00990">
    <property type="entry name" value="GGDEF"/>
    <property type="match status" value="1"/>
</dbReference>
<evidence type="ECO:0000313" key="5">
    <source>
        <dbReference type="EMBL" id="RGP82882.1"/>
    </source>
</evidence>
<dbReference type="CDD" id="cd01949">
    <property type="entry name" value="GGDEF"/>
    <property type="match status" value="1"/>
</dbReference>
<evidence type="ECO:0000259" key="4">
    <source>
        <dbReference type="PROSITE" id="PS50887"/>
    </source>
</evidence>
<dbReference type="EC" id="2.7.7.65" evidence="1"/>
<accession>A0A395TCW6</accession>
<dbReference type="Proteomes" id="UP000266701">
    <property type="component" value="Unassembled WGS sequence"/>
</dbReference>
<feature type="domain" description="GGDEF" evidence="4">
    <location>
        <begin position="213"/>
        <end position="342"/>
    </location>
</feature>
<dbReference type="NCBIfam" id="TIGR00254">
    <property type="entry name" value="GGDEF"/>
    <property type="match status" value="1"/>
</dbReference>
<dbReference type="EMBL" id="MCBA01000195">
    <property type="protein sequence ID" value="RGP82882.1"/>
    <property type="molecule type" value="Genomic_DNA"/>
</dbReference>
<dbReference type="PANTHER" id="PTHR45138">
    <property type="entry name" value="REGULATORY COMPONENTS OF SENSORY TRANSDUCTION SYSTEM"/>
    <property type="match status" value="1"/>
</dbReference>
<dbReference type="GO" id="GO:0005886">
    <property type="term" value="C:plasma membrane"/>
    <property type="evidence" value="ECO:0007669"/>
    <property type="project" value="TreeGrafter"/>
</dbReference>
<feature type="transmembrane region" description="Helical" evidence="3">
    <location>
        <begin position="150"/>
        <end position="169"/>
    </location>
</feature>
<organism evidence="5 6">
    <name type="scientific">Vibrio cholerae</name>
    <dbReference type="NCBI Taxonomy" id="666"/>
    <lineage>
        <taxon>Bacteria</taxon>
        <taxon>Pseudomonadati</taxon>
        <taxon>Pseudomonadota</taxon>
        <taxon>Gammaproteobacteria</taxon>
        <taxon>Vibrionales</taxon>
        <taxon>Vibrionaceae</taxon>
        <taxon>Vibrio</taxon>
    </lineage>
</organism>
<dbReference type="InterPro" id="IPR029787">
    <property type="entry name" value="Nucleotide_cyclase"/>
</dbReference>
<feature type="transmembrane region" description="Helical" evidence="3">
    <location>
        <begin position="50"/>
        <end position="73"/>
    </location>
</feature>
<dbReference type="Gene3D" id="3.30.70.270">
    <property type="match status" value="1"/>
</dbReference>
<dbReference type="AlphaFoldDB" id="A0A395TCW6"/>
<name>A0A395TCW6_VIBCL</name>
<dbReference type="SMART" id="SM00267">
    <property type="entry name" value="GGDEF"/>
    <property type="match status" value="1"/>
</dbReference>
<reference evidence="5 6" key="1">
    <citation type="journal article" date="2017" name="Emerg. Infect. Dis.">
        <title>Carbapenemase VCC-1-Producing Vibrio cholerae in Coastal Waters of Germany.</title>
        <authorList>
            <person name="Hammerl J.A."/>
            <person name="Jackel C."/>
            <person name="Bortolaia V."/>
            <person name="Schwartz K."/>
            <person name="Bier N."/>
            <person name="Hendriksen R.S."/>
            <person name="Guerra B."/>
            <person name="Strauch E."/>
        </authorList>
    </citation>
    <scope>NUCLEOTIDE SEQUENCE [LARGE SCALE GENOMIC DNA]</scope>
    <source>
        <strain evidence="5 6">VN-2825</strain>
    </source>
</reference>
<proteinExistence type="predicted"/>
<protein>
    <recommendedName>
        <fullName evidence="1">diguanylate cyclase</fullName>
        <ecNumber evidence="1">2.7.7.65</ecNumber>
    </recommendedName>
</protein>
<feature type="transmembrane region" description="Helical" evidence="3">
    <location>
        <begin position="124"/>
        <end position="143"/>
    </location>
</feature>
<dbReference type="GO" id="GO:1902201">
    <property type="term" value="P:negative regulation of bacterial-type flagellum-dependent cell motility"/>
    <property type="evidence" value="ECO:0007669"/>
    <property type="project" value="TreeGrafter"/>
</dbReference>
<sequence length="363" mass="41117">MTMTKSTNSPAFTGSELMNTYYQRRVSLFIGFISSLVFFPLAVKNLLIDYVFLGGLIIVFQCTLLIEITAMYYQKKTPWGFRLPLALVVVIVVMAIHIFGTLASYWLFPVLIAIAFLLPQKDNLLTITIIIIIIIPASIWVLIPHQTAEVTLRFSLAISACAAIMYVVVDAIRKLHTELFYLSTRDALTGTLNRHQLDVFLKKCLRHRQLANESAVIAVIDIDHFKSVNDLYGHDTGDKVITQVVEIMNTHCRELDLLFRLGGDEFLLLFENTSLTDATLVMSHIGCRIQQTHYPYHAKVTVSVGLAEALRTDEPEQWFKRADQALYHSKKMGKNRVSFDEEHVIELNGDHCHALLGSTHGHR</sequence>
<feature type="transmembrane region" description="Helical" evidence="3">
    <location>
        <begin position="26"/>
        <end position="44"/>
    </location>
</feature>
<dbReference type="GO" id="GO:0043709">
    <property type="term" value="P:cell adhesion involved in single-species biofilm formation"/>
    <property type="evidence" value="ECO:0007669"/>
    <property type="project" value="TreeGrafter"/>
</dbReference>
<dbReference type="GO" id="GO:0052621">
    <property type="term" value="F:diguanylate cyclase activity"/>
    <property type="evidence" value="ECO:0007669"/>
    <property type="project" value="UniProtKB-EC"/>
</dbReference>
<dbReference type="InterPro" id="IPR000160">
    <property type="entry name" value="GGDEF_dom"/>
</dbReference>
<comment type="caution">
    <text evidence="5">The sequence shown here is derived from an EMBL/GenBank/DDBJ whole genome shotgun (WGS) entry which is preliminary data.</text>
</comment>
<dbReference type="InterPro" id="IPR043128">
    <property type="entry name" value="Rev_trsase/Diguanyl_cyclase"/>
</dbReference>
<feature type="transmembrane region" description="Helical" evidence="3">
    <location>
        <begin position="85"/>
        <end position="118"/>
    </location>
</feature>
<keyword evidence="3" id="KW-0472">Membrane</keyword>
<evidence type="ECO:0000256" key="1">
    <source>
        <dbReference type="ARBA" id="ARBA00012528"/>
    </source>
</evidence>
<dbReference type="InterPro" id="IPR050469">
    <property type="entry name" value="Diguanylate_Cyclase"/>
</dbReference>
<comment type="catalytic activity">
    <reaction evidence="2">
        <text>2 GTP = 3',3'-c-di-GMP + 2 diphosphate</text>
        <dbReference type="Rhea" id="RHEA:24898"/>
        <dbReference type="ChEBI" id="CHEBI:33019"/>
        <dbReference type="ChEBI" id="CHEBI:37565"/>
        <dbReference type="ChEBI" id="CHEBI:58805"/>
        <dbReference type="EC" id="2.7.7.65"/>
    </reaction>
</comment>
<evidence type="ECO:0000313" key="6">
    <source>
        <dbReference type="Proteomes" id="UP000266701"/>
    </source>
</evidence>
<evidence type="ECO:0000256" key="3">
    <source>
        <dbReference type="SAM" id="Phobius"/>
    </source>
</evidence>
<dbReference type="FunFam" id="3.30.70.270:FF:000088">
    <property type="entry name" value="GGDEF family protein"/>
    <property type="match status" value="1"/>
</dbReference>
<dbReference type="PROSITE" id="PS50887">
    <property type="entry name" value="GGDEF"/>
    <property type="match status" value="1"/>
</dbReference>